<evidence type="ECO:0000313" key="2">
    <source>
        <dbReference type="EMBL" id="SMP60882.1"/>
    </source>
</evidence>
<feature type="chain" id="PRO_5045542187" evidence="1">
    <location>
        <begin position="21"/>
        <end position="190"/>
    </location>
</feature>
<name>A0ABY1QA66_9BACT</name>
<evidence type="ECO:0000256" key="1">
    <source>
        <dbReference type="SAM" id="SignalP"/>
    </source>
</evidence>
<gene>
    <name evidence="2" type="ORF">SAMN06265222_10712</name>
</gene>
<comment type="caution">
    <text evidence="2">The sequence shown here is derived from an EMBL/GenBank/DDBJ whole genome shotgun (WGS) entry which is preliminary data.</text>
</comment>
<feature type="signal peptide" evidence="1">
    <location>
        <begin position="1"/>
        <end position="20"/>
    </location>
</feature>
<keyword evidence="1" id="KW-0732">Signal</keyword>
<dbReference type="RefSeq" id="WP_283433097.1">
    <property type="nucleotide sequence ID" value="NZ_FXUG01000007.1"/>
</dbReference>
<sequence length="190" mass="20451">MNRYLIFIVLLVALLNSVHAGNDGDADTTVQPPPEQFLVELSEYEIDNALPVGLIEAEVLDLIRTSGGIPVETVRITAISDTQSFCKFGRRATATVGTITHGNTTSHRTKEVELGLVLRITLSARTDGAVADIDYSTSRMAQAGTADSPPDVLTNSMQATQHYSFGERRLLSTRGGDKTTCVVVTVSKID</sequence>
<reference evidence="2 3" key="1">
    <citation type="submission" date="2017-05" db="EMBL/GenBank/DDBJ databases">
        <authorList>
            <person name="Varghese N."/>
            <person name="Submissions S."/>
        </authorList>
    </citation>
    <scope>NUCLEOTIDE SEQUENCE [LARGE SCALE GENOMIC DNA]</scope>
    <source>
        <strain evidence="2 3">DSM 25457</strain>
    </source>
</reference>
<keyword evidence="3" id="KW-1185">Reference proteome</keyword>
<evidence type="ECO:0000313" key="3">
    <source>
        <dbReference type="Proteomes" id="UP001158067"/>
    </source>
</evidence>
<dbReference type="Proteomes" id="UP001158067">
    <property type="component" value="Unassembled WGS sequence"/>
</dbReference>
<accession>A0ABY1QA66</accession>
<organism evidence="2 3">
    <name type="scientific">Neorhodopirellula lusitana</name>
    <dbReference type="NCBI Taxonomy" id="445327"/>
    <lineage>
        <taxon>Bacteria</taxon>
        <taxon>Pseudomonadati</taxon>
        <taxon>Planctomycetota</taxon>
        <taxon>Planctomycetia</taxon>
        <taxon>Pirellulales</taxon>
        <taxon>Pirellulaceae</taxon>
        <taxon>Neorhodopirellula</taxon>
    </lineage>
</organism>
<protein>
    <submittedName>
        <fullName evidence="2">Uncharacterized protein</fullName>
    </submittedName>
</protein>
<proteinExistence type="predicted"/>
<dbReference type="EMBL" id="FXUG01000007">
    <property type="protein sequence ID" value="SMP60882.1"/>
    <property type="molecule type" value="Genomic_DNA"/>
</dbReference>